<keyword evidence="3" id="KW-1185">Reference proteome</keyword>
<comment type="caution">
    <text evidence="2">The sequence shown here is derived from an EMBL/GenBank/DDBJ whole genome shotgun (WGS) entry which is preliminary data.</text>
</comment>
<accession>A0A9Q3BRL5</accession>
<reference evidence="2" key="1">
    <citation type="submission" date="2021-03" db="EMBL/GenBank/DDBJ databases">
        <title>Draft genome sequence of rust myrtle Austropuccinia psidii MF-1, a brazilian biotype.</title>
        <authorList>
            <person name="Quecine M.C."/>
            <person name="Pachon D.M.R."/>
            <person name="Bonatelli M.L."/>
            <person name="Correr F.H."/>
            <person name="Franceschini L.M."/>
            <person name="Leite T.F."/>
            <person name="Margarido G.R.A."/>
            <person name="Almeida C.A."/>
            <person name="Ferrarezi J.A."/>
            <person name="Labate C.A."/>
        </authorList>
    </citation>
    <scope>NUCLEOTIDE SEQUENCE</scope>
    <source>
        <strain evidence="2">MF-1</strain>
    </source>
</reference>
<dbReference type="AlphaFoldDB" id="A0A9Q3BRL5"/>
<evidence type="ECO:0000256" key="1">
    <source>
        <dbReference type="SAM" id="MobiDB-lite"/>
    </source>
</evidence>
<dbReference type="OrthoDB" id="9997817at2759"/>
<dbReference type="Proteomes" id="UP000765509">
    <property type="component" value="Unassembled WGS sequence"/>
</dbReference>
<proteinExistence type="predicted"/>
<sequence length="147" mass="16557">MAQGPRSRLGEVEDEEGESEEAEVAAVLEGAPQASEVANIAHSNKLLVSQAEPNFLKMMEQMTQFMGQLTQAVAPREYSKEPAFKTPSMKAPVSFDGIQDHKLGGFIQYCQLIFHNYPENFFSDRKRVLYSTSFHTDRPGIWIVPYL</sequence>
<organism evidence="2 3">
    <name type="scientific">Austropuccinia psidii MF-1</name>
    <dbReference type="NCBI Taxonomy" id="1389203"/>
    <lineage>
        <taxon>Eukaryota</taxon>
        <taxon>Fungi</taxon>
        <taxon>Dikarya</taxon>
        <taxon>Basidiomycota</taxon>
        <taxon>Pucciniomycotina</taxon>
        <taxon>Pucciniomycetes</taxon>
        <taxon>Pucciniales</taxon>
        <taxon>Sphaerophragmiaceae</taxon>
        <taxon>Austropuccinia</taxon>
    </lineage>
</organism>
<dbReference type="EMBL" id="AVOT02002303">
    <property type="protein sequence ID" value="MBW0469895.1"/>
    <property type="molecule type" value="Genomic_DNA"/>
</dbReference>
<name>A0A9Q3BRL5_9BASI</name>
<feature type="region of interest" description="Disordered" evidence="1">
    <location>
        <begin position="1"/>
        <end position="20"/>
    </location>
</feature>
<evidence type="ECO:0000313" key="2">
    <source>
        <dbReference type="EMBL" id="MBW0469895.1"/>
    </source>
</evidence>
<protein>
    <submittedName>
        <fullName evidence="2">Uncharacterized protein</fullName>
    </submittedName>
</protein>
<gene>
    <name evidence="2" type="ORF">O181_009610</name>
</gene>
<evidence type="ECO:0000313" key="3">
    <source>
        <dbReference type="Proteomes" id="UP000765509"/>
    </source>
</evidence>